<protein>
    <submittedName>
        <fullName evidence="2">Uncharacterized protein</fullName>
    </submittedName>
</protein>
<dbReference type="EMBL" id="UOFJ01000021">
    <property type="protein sequence ID" value="VAW60979.1"/>
    <property type="molecule type" value="Genomic_DNA"/>
</dbReference>
<name>A0A3B0XH88_9ZZZZ</name>
<sequence>MEHVGLRKKWIFAIWVLLWVPLSQLFPIHEHFPLGGILSPLSALIVPFMGNSTYNTFSFDWEYVYFPALVFWLGGLLFLIITQYIVSTLRK</sequence>
<accession>A0A3B0XH88</accession>
<evidence type="ECO:0000256" key="1">
    <source>
        <dbReference type="SAM" id="Phobius"/>
    </source>
</evidence>
<dbReference type="AlphaFoldDB" id="A0A3B0XH88"/>
<proteinExistence type="predicted"/>
<reference evidence="2" key="1">
    <citation type="submission" date="2018-06" db="EMBL/GenBank/DDBJ databases">
        <authorList>
            <person name="Zhirakovskaya E."/>
        </authorList>
    </citation>
    <scope>NUCLEOTIDE SEQUENCE</scope>
</reference>
<evidence type="ECO:0000313" key="2">
    <source>
        <dbReference type="EMBL" id="VAW60979.1"/>
    </source>
</evidence>
<gene>
    <name evidence="2" type="ORF">MNBD_GAMMA10-490</name>
</gene>
<feature type="transmembrane region" description="Helical" evidence="1">
    <location>
        <begin position="64"/>
        <end position="86"/>
    </location>
</feature>
<organism evidence="2">
    <name type="scientific">hydrothermal vent metagenome</name>
    <dbReference type="NCBI Taxonomy" id="652676"/>
    <lineage>
        <taxon>unclassified sequences</taxon>
        <taxon>metagenomes</taxon>
        <taxon>ecological metagenomes</taxon>
    </lineage>
</organism>
<keyword evidence="1" id="KW-1133">Transmembrane helix</keyword>
<keyword evidence="1" id="KW-0472">Membrane</keyword>
<keyword evidence="1" id="KW-0812">Transmembrane</keyword>